<dbReference type="SMART" id="SM00422">
    <property type="entry name" value="HTH_MERR"/>
    <property type="match status" value="1"/>
</dbReference>
<dbReference type="InterPro" id="IPR009061">
    <property type="entry name" value="DNA-bd_dom_put_sf"/>
</dbReference>
<dbReference type="InterPro" id="IPR000551">
    <property type="entry name" value="MerR-type_HTH_dom"/>
</dbReference>
<reference evidence="2 3" key="1">
    <citation type="submission" date="2015-02" db="EMBL/GenBank/DDBJ databases">
        <title>Genome Sequencing of Rickettsiales.</title>
        <authorList>
            <person name="Daugherty S.C."/>
            <person name="Su Q."/>
            <person name="Abolude K."/>
            <person name="Beier-Sexton M."/>
            <person name="Carlyon J.A."/>
            <person name="Carter R."/>
            <person name="Day N.P."/>
            <person name="Dumler S.J."/>
            <person name="Dyachenko V."/>
            <person name="Godinez A."/>
            <person name="Kurtti T.J."/>
            <person name="Lichay M."/>
            <person name="Mullins K.E."/>
            <person name="Ott S."/>
            <person name="Pappas-Brown V."/>
            <person name="Paris D.H."/>
            <person name="Patel P."/>
            <person name="Richards A.L."/>
            <person name="Sadzewicz L."/>
            <person name="Sears K."/>
            <person name="Seidman D."/>
            <person name="Sengamalay N."/>
            <person name="Stenos J."/>
            <person name="Tallon L.J."/>
            <person name="Vincent G."/>
            <person name="Fraser C.M."/>
            <person name="Munderloh U."/>
            <person name="Dunning-Hotopp J.C."/>
        </authorList>
    </citation>
    <scope>NUCLEOTIDE SEQUENCE [LARGE SCALE GENOMIC DNA]</scope>
    <source>
        <strain evidence="2 3">EmCRT</strain>
    </source>
</reference>
<evidence type="ECO:0000313" key="2">
    <source>
        <dbReference type="EMBL" id="KJV65687.1"/>
    </source>
</evidence>
<protein>
    <submittedName>
        <fullName evidence="2">MerR HTH regulatory family protein</fullName>
    </submittedName>
</protein>
<dbReference type="Proteomes" id="UP000033546">
    <property type="component" value="Unassembled WGS sequence"/>
</dbReference>
<organism evidence="2 3">
    <name type="scientific">Ehrlichia cf. muris str. EmCRT</name>
    <dbReference type="NCBI Taxonomy" id="1359167"/>
    <lineage>
        <taxon>Bacteria</taxon>
        <taxon>Pseudomonadati</taxon>
        <taxon>Pseudomonadota</taxon>
        <taxon>Alphaproteobacteria</taxon>
        <taxon>Rickettsiales</taxon>
        <taxon>Anaplasmataceae</taxon>
        <taxon>Ehrlichia</taxon>
    </lineage>
</organism>
<dbReference type="GO" id="GO:0003677">
    <property type="term" value="F:DNA binding"/>
    <property type="evidence" value="ECO:0007669"/>
    <property type="project" value="InterPro"/>
</dbReference>
<dbReference type="AlphaFoldDB" id="A0A0F3NDA8"/>
<proteinExistence type="predicted"/>
<feature type="domain" description="HTH merR-type" evidence="1">
    <location>
        <begin position="17"/>
        <end position="84"/>
    </location>
</feature>
<accession>A0A0F3NDA8</accession>
<dbReference type="CDD" id="cd04765">
    <property type="entry name" value="HTH_MlrA-like_sg2"/>
    <property type="match status" value="1"/>
</dbReference>
<evidence type="ECO:0000313" key="3">
    <source>
        <dbReference type="Proteomes" id="UP000033546"/>
    </source>
</evidence>
<dbReference type="GO" id="GO:0006355">
    <property type="term" value="P:regulation of DNA-templated transcription"/>
    <property type="evidence" value="ECO:0007669"/>
    <property type="project" value="InterPro"/>
</dbReference>
<dbReference type="EMBL" id="LANU01000002">
    <property type="protein sequence ID" value="KJV65687.1"/>
    <property type="molecule type" value="Genomic_DNA"/>
</dbReference>
<gene>
    <name evidence="2" type="ORF">EMUCRT_0640</name>
</gene>
<comment type="caution">
    <text evidence="2">The sequence shown here is derived from an EMBL/GenBank/DDBJ whole genome shotgun (WGS) entry which is preliminary data.</text>
</comment>
<evidence type="ECO:0000259" key="1">
    <source>
        <dbReference type="PROSITE" id="PS50937"/>
    </source>
</evidence>
<dbReference type="PATRIC" id="fig|1359167.3.peg.618"/>
<name>A0A0F3NDA8_9RICK</name>
<sequence length="126" mass="14871">MNEGKLLQSEYSGKLKTIGEVARDLNVEQYVLRFWEEKFPQVNPIKRRGRRLYSQVDIDTLKYIKHLLYDKGYKIKGVQQELNKKTAKVSKNNNNMDHSIYKESLGRLLDEILNLRDNLLEKLNGM</sequence>
<dbReference type="RefSeq" id="WP_082058915.1">
    <property type="nucleotide sequence ID" value="NZ_LANU01000002.1"/>
</dbReference>
<dbReference type="SUPFAM" id="SSF46955">
    <property type="entry name" value="Putative DNA-binding domain"/>
    <property type="match status" value="1"/>
</dbReference>
<dbReference type="PROSITE" id="PS50937">
    <property type="entry name" value="HTH_MERR_2"/>
    <property type="match status" value="1"/>
</dbReference>
<dbReference type="Gene3D" id="1.10.1660.10">
    <property type="match status" value="1"/>
</dbReference>
<dbReference type="Pfam" id="PF13411">
    <property type="entry name" value="MerR_1"/>
    <property type="match status" value="1"/>
</dbReference>